<dbReference type="AlphaFoldDB" id="A0A0P7ZK91"/>
<accession>A0A0P7ZK91</accession>
<dbReference type="Proteomes" id="UP000050360">
    <property type="component" value="Unassembled WGS sequence"/>
</dbReference>
<proteinExistence type="predicted"/>
<name>A0A0P7ZK91_9EURY</name>
<comment type="caution">
    <text evidence="1">The sequence shown here is derived from an EMBL/GenBank/DDBJ whole genome shotgun (WGS) entry which is preliminary data.</text>
</comment>
<reference evidence="1 2" key="1">
    <citation type="submission" date="2015-09" db="EMBL/GenBank/DDBJ databases">
        <title>A metagenomics-based metabolic model of nitrate-dependent anaerobic oxidation of methane by Methanoperedens-like archaea.</title>
        <authorList>
            <person name="Arshad A."/>
            <person name="Speth D.R."/>
            <person name="De Graaf R.M."/>
            <person name="Op Den Camp H.J."/>
            <person name="Jetten M.S."/>
            <person name="Welte C.U."/>
        </authorList>
    </citation>
    <scope>NUCLEOTIDE SEQUENCE [LARGE SCALE GENOMIC DNA]</scope>
</reference>
<gene>
    <name evidence="1" type="ORF">MPEBLZ_01046</name>
</gene>
<evidence type="ECO:0000313" key="1">
    <source>
        <dbReference type="EMBL" id="KPQ44413.1"/>
    </source>
</evidence>
<organism evidence="1 2">
    <name type="scientific">Candidatus Methanoperedens nitratireducens</name>
    <dbReference type="NCBI Taxonomy" id="1392998"/>
    <lineage>
        <taxon>Archaea</taxon>
        <taxon>Methanobacteriati</taxon>
        <taxon>Methanobacteriota</taxon>
        <taxon>Stenosarchaea group</taxon>
        <taxon>Methanomicrobia</taxon>
        <taxon>Methanosarcinales</taxon>
        <taxon>ANME-2 cluster</taxon>
        <taxon>Candidatus Methanoperedentaceae</taxon>
        <taxon>Candidatus Methanoperedens</taxon>
    </lineage>
</organism>
<sequence length="88" mass="10223">MTTTIKVSDETKQLLDMLQAKMTLTFRRKKTLTELLDTIVRLALKHENELLETEKLPPLEKDPAMKKPIDWGVNTDASKIDEYIYTET</sequence>
<protein>
    <submittedName>
        <fullName evidence="1">Uncharacterized protein</fullName>
    </submittedName>
</protein>
<dbReference type="EMBL" id="LKCM01000095">
    <property type="protein sequence ID" value="KPQ44413.1"/>
    <property type="molecule type" value="Genomic_DNA"/>
</dbReference>
<evidence type="ECO:0000313" key="2">
    <source>
        <dbReference type="Proteomes" id="UP000050360"/>
    </source>
</evidence>